<sequence length="115" mass="12384">MMFGPHYKAAQQVEVSRLWLADDRPAAAALAAPQPFSPGSVGPCRGEGRPDPAGKAVRLDRGVPRLSLWRRLRALDERINDCWIGDLLGIASLVVLATYAPIGLPMLIIIFGGNP</sequence>
<keyword evidence="3" id="KW-1185">Reference proteome</keyword>
<dbReference type="EMBL" id="BMYI01000005">
    <property type="protein sequence ID" value="GHC22519.1"/>
    <property type="molecule type" value="Genomic_DNA"/>
</dbReference>
<name>A0ABQ3FFQ8_9RHOB</name>
<dbReference type="RefSeq" id="WP_189381035.1">
    <property type="nucleotide sequence ID" value="NZ_BMYI01000005.1"/>
</dbReference>
<keyword evidence="1" id="KW-0472">Membrane</keyword>
<dbReference type="Proteomes" id="UP000658305">
    <property type="component" value="Unassembled WGS sequence"/>
</dbReference>
<evidence type="ECO:0000313" key="2">
    <source>
        <dbReference type="EMBL" id="GHC22519.1"/>
    </source>
</evidence>
<keyword evidence="1" id="KW-0812">Transmembrane</keyword>
<proteinExistence type="predicted"/>
<keyword evidence="1" id="KW-1133">Transmembrane helix</keyword>
<organism evidence="2 3">
    <name type="scientific">Gemmobacter nanjingensis</name>
    <dbReference type="NCBI Taxonomy" id="488454"/>
    <lineage>
        <taxon>Bacteria</taxon>
        <taxon>Pseudomonadati</taxon>
        <taxon>Pseudomonadota</taxon>
        <taxon>Alphaproteobacteria</taxon>
        <taxon>Rhodobacterales</taxon>
        <taxon>Paracoccaceae</taxon>
        <taxon>Gemmobacter</taxon>
    </lineage>
</organism>
<evidence type="ECO:0000313" key="3">
    <source>
        <dbReference type="Proteomes" id="UP000658305"/>
    </source>
</evidence>
<reference evidence="3" key="1">
    <citation type="journal article" date="2019" name="Int. J. Syst. Evol. Microbiol.">
        <title>The Global Catalogue of Microorganisms (GCM) 10K type strain sequencing project: providing services to taxonomists for standard genome sequencing and annotation.</title>
        <authorList>
            <consortium name="The Broad Institute Genomics Platform"/>
            <consortium name="The Broad Institute Genome Sequencing Center for Infectious Disease"/>
            <person name="Wu L."/>
            <person name="Ma J."/>
        </authorList>
    </citation>
    <scope>NUCLEOTIDE SEQUENCE [LARGE SCALE GENOMIC DNA]</scope>
    <source>
        <strain evidence="3">KCTC 23298</strain>
    </source>
</reference>
<gene>
    <name evidence="2" type="ORF">GCM10007291_22520</name>
</gene>
<protein>
    <recommendedName>
        <fullName evidence="4">Exopolysaccharide synthesis, ExoD</fullName>
    </recommendedName>
</protein>
<evidence type="ECO:0008006" key="4">
    <source>
        <dbReference type="Google" id="ProtNLM"/>
    </source>
</evidence>
<evidence type="ECO:0000256" key="1">
    <source>
        <dbReference type="SAM" id="Phobius"/>
    </source>
</evidence>
<accession>A0ABQ3FFQ8</accession>
<comment type="caution">
    <text evidence="2">The sequence shown here is derived from an EMBL/GenBank/DDBJ whole genome shotgun (WGS) entry which is preliminary data.</text>
</comment>
<feature type="transmembrane region" description="Helical" evidence="1">
    <location>
        <begin position="87"/>
        <end position="111"/>
    </location>
</feature>